<dbReference type="Gene3D" id="1.10.1200.10">
    <property type="entry name" value="ACP-like"/>
    <property type="match status" value="1"/>
</dbReference>
<organism evidence="2">
    <name type="scientific">Paenibacillus sp. BIHB 4019</name>
    <dbReference type="NCBI Taxonomy" id="1870819"/>
    <lineage>
        <taxon>Bacteria</taxon>
        <taxon>Bacillati</taxon>
        <taxon>Bacillota</taxon>
        <taxon>Bacilli</taxon>
        <taxon>Bacillales</taxon>
        <taxon>Paenibacillaceae</taxon>
        <taxon>Paenibacillus</taxon>
    </lineage>
</organism>
<dbReference type="Gene3D" id="3.40.1410.10">
    <property type="entry name" value="Chorismate lyase-like"/>
    <property type="match status" value="1"/>
</dbReference>
<dbReference type="Pfam" id="PF00550">
    <property type="entry name" value="PP-binding"/>
    <property type="match status" value="1"/>
</dbReference>
<evidence type="ECO:0000259" key="1">
    <source>
        <dbReference type="PROSITE" id="PS50075"/>
    </source>
</evidence>
<name>A0A1B2DKF9_9BACL</name>
<dbReference type="EMBL" id="CP016808">
    <property type="protein sequence ID" value="ANY68217.1"/>
    <property type="molecule type" value="Genomic_DNA"/>
</dbReference>
<dbReference type="SUPFAM" id="SSF47336">
    <property type="entry name" value="ACP-like"/>
    <property type="match status" value="1"/>
</dbReference>
<reference evidence="2" key="1">
    <citation type="submission" date="2016-08" db="EMBL/GenBank/DDBJ databases">
        <title>Complete Genome Seqeunce of Paenibacillus sp. BIHB 4019 from tea rhizoplane.</title>
        <authorList>
            <person name="Thakur R."/>
            <person name="Swarnkar M.K."/>
            <person name="Gulati A."/>
        </authorList>
    </citation>
    <scope>NUCLEOTIDE SEQUENCE [LARGE SCALE GENOMIC DNA]</scope>
    <source>
        <strain evidence="2">BIHB4019</strain>
    </source>
</reference>
<dbReference type="InterPro" id="IPR036736">
    <property type="entry name" value="ACP-like_sf"/>
</dbReference>
<accession>A0A1B2DKF9</accession>
<gene>
    <name evidence="2" type="ORF">BBD42_18340</name>
</gene>
<proteinExistence type="predicted"/>
<dbReference type="InterPro" id="IPR009081">
    <property type="entry name" value="PP-bd_ACP"/>
</dbReference>
<evidence type="ECO:0000313" key="2">
    <source>
        <dbReference type="EMBL" id="ANY68217.1"/>
    </source>
</evidence>
<protein>
    <recommendedName>
        <fullName evidence="1">Carrier domain-containing protein</fullName>
    </recommendedName>
</protein>
<dbReference type="PROSITE" id="PS50075">
    <property type="entry name" value="CARRIER"/>
    <property type="match status" value="1"/>
</dbReference>
<dbReference type="RefSeq" id="WP_099519366.1">
    <property type="nucleotide sequence ID" value="NZ_CP016808.1"/>
</dbReference>
<dbReference type="SUPFAM" id="SSF64288">
    <property type="entry name" value="Chorismate lyase-like"/>
    <property type="match status" value="1"/>
</dbReference>
<dbReference type="AlphaFoldDB" id="A0A1B2DKF9"/>
<feature type="domain" description="Carrier" evidence="1">
    <location>
        <begin position="186"/>
        <end position="266"/>
    </location>
</feature>
<sequence>MEDLSRLEWIILQMLVTSNSRTTDMLEIITMGRLQPIVASQSHVSGGKILRESFLITEREQRYVSQNIVLIDPAYVPPVLLERIISEREGIGHVLRASHTRDIRTMIQNGWRLTAEAVDLFDKPYRLQFQEHRRVPFKEYKMTFPPFQDSGVHLIEYFNPDIIRMNTKSTQPFMDEEGDHDRMNRQQMFDEVINMIIRQMNIQMNPDEVDETMPLGDEGLALDSIQIIELAARIEAQLGLTIADSELIEISGYTVGQLIGTLHERANAV</sequence>
<dbReference type="InterPro" id="IPR028978">
    <property type="entry name" value="Chorismate_lyase_/UTRA_dom_sf"/>
</dbReference>